<dbReference type="EMBL" id="OCSU01000002">
    <property type="protein sequence ID" value="SOE80637.1"/>
    <property type="molecule type" value="Genomic_DNA"/>
</dbReference>
<comment type="similarity">
    <text evidence="2">Belongs to the histone-like protein H-NS family.</text>
</comment>
<feature type="region of interest" description="Disordered" evidence="5">
    <location>
        <begin position="54"/>
        <end position="101"/>
    </location>
</feature>
<comment type="subcellular location">
    <subcellularLocation>
        <location evidence="1">Cytoplasm</location>
        <location evidence="1">Nucleoid</location>
    </subcellularLocation>
</comment>
<evidence type="ECO:0000313" key="7">
    <source>
        <dbReference type="EMBL" id="SOE80637.1"/>
    </source>
</evidence>
<feature type="compositionally biased region" description="Low complexity" evidence="5">
    <location>
        <begin position="185"/>
        <end position="199"/>
    </location>
</feature>
<evidence type="ECO:0000256" key="5">
    <source>
        <dbReference type="SAM" id="MobiDB-lite"/>
    </source>
</evidence>
<organism evidence="7 8">
    <name type="scientific">Caballeronia arationis</name>
    <dbReference type="NCBI Taxonomy" id="1777142"/>
    <lineage>
        <taxon>Bacteria</taxon>
        <taxon>Pseudomonadati</taxon>
        <taxon>Pseudomonadota</taxon>
        <taxon>Betaproteobacteria</taxon>
        <taxon>Burkholderiales</taxon>
        <taxon>Burkholderiaceae</taxon>
        <taxon>Caballeronia</taxon>
    </lineage>
</organism>
<feature type="compositionally biased region" description="Polar residues" evidence="5">
    <location>
        <begin position="119"/>
        <end position="139"/>
    </location>
</feature>
<feature type="domain" description="DNA-binding protein H-NS-like C-terminal" evidence="6">
    <location>
        <begin position="137"/>
        <end position="177"/>
    </location>
</feature>
<dbReference type="AlphaFoldDB" id="A0A7Z7N410"/>
<dbReference type="RefSeq" id="WP_097190119.1">
    <property type="nucleotide sequence ID" value="NZ_OCSU01000002.1"/>
</dbReference>
<dbReference type="PANTHER" id="PTHR38097">
    <property type="match status" value="1"/>
</dbReference>
<protein>
    <submittedName>
        <fullName evidence="7">DNA-binding protein H-NS</fullName>
    </submittedName>
</protein>
<gene>
    <name evidence="7" type="ORF">SAMN05446927_3875</name>
</gene>
<dbReference type="Proteomes" id="UP000219522">
    <property type="component" value="Unassembled WGS sequence"/>
</dbReference>
<sequence>MATLEQIQVRMKKLQVQAEAMLAKKAQAAVDQIRQLMLKHGLTTADIEAKAKAKREAKASGSSVAERDAKQTVGVKGKLPPKYLNPKTGETWSGHARPPAWIRDVKDRTKFLIDGAGTASPTKTVGASSGKTPVRNVQSKGALPPKYQDPKSGATWSGRGPAPKWLASAKDRSKFLVKQTAVAPKDASATRKATKSKAAPNPIAASKKVGTKKTVASRKLTASKKSASPKKATKKASTVATVTAKRASARKTTSRKVAPTTATATATATMPTPEAASTASA</sequence>
<keyword evidence="3" id="KW-0963">Cytoplasm</keyword>
<feature type="domain" description="DNA-binding protein H-NS-like C-terminal" evidence="6">
    <location>
        <begin position="73"/>
        <end position="113"/>
    </location>
</feature>
<evidence type="ECO:0000256" key="3">
    <source>
        <dbReference type="ARBA" id="ARBA00022490"/>
    </source>
</evidence>
<evidence type="ECO:0000256" key="1">
    <source>
        <dbReference type="ARBA" id="ARBA00004453"/>
    </source>
</evidence>
<evidence type="ECO:0000259" key="6">
    <source>
        <dbReference type="SMART" id="SM00528"/>
    </source>
</evidence>
<comment type="caution">
    <text evidence="7">The sequence shown here is derived from an EMBL/GenBank/DDBJ whole genome shotgun (WGS) entry which is preliminary data.</text>
</comment>
<keyword evidence="8" id="KW-1185">Reference proteome</keyword>
<dbReference type="PANTHER" id="PTHR38097:SF2">
    <property type="entry name" value="DNA-BINDING PROTEIN STPA"/>
    <property type="match status" value="1"/>
</dbReference>
<reference evidence="7 8" key="1">
    <citation type="submission" date="2017-09" db="EMBL/GenBank/DDBJ databases">
        <authorList>
            <person name="Varghese N."/>
            <person name="Submissions S."/>
        </authorList>
    </citation>
    <scope>NUCLEOTIDE SEQUENCE [LARGE SCALE GENOMIC DNA]</scope>
    <source>
        <strain evidence="7 8">OK806</strain>
    </source>
</reference>
<evidence type="ECO:0000256" key="4">
    <source>
        <dbReference type="ARBA" id="ARBA00023125"/>
    </source>
</evidence>
<evidence type="ECO:0000256" key="2">
    <source>
        <dbReference type="ARBA" id="ARBA00010610"/>
    </source>
</evidence>
<evidence type="ECO:0000313" key="8">
    <source>
        <dbReference type="Proteomes" id="UP000219522"/>
    </source>
</evidence>
<dbReference type="Gene3D" id="4.10.430.30">
    <property type="match status" value="2"/>
</dbReference>
<feature type="region of interest" description="Disordered" evidence="5">
    <location>
        <begin position="181"/>
        <end position="281"/>
    </location>
</feature>
<dbReference type="SUPFAM" id="SSF81273">
    <property type="entry name" value="H-NS histone-like proteins"/>
    <property type="match status" value="2"/>
</dbReference>
<accession>A0A7Z7N410</accession>
<dbReference type="Pfam" id="PF00816">
    <property type="entry name" value="Histone_HNS"/>
    <property type="match status" value="2"/>
</dbReference>
<feature type="compositionally biased region" description="Low complexity" evidence="5">
    <location>
        <begin position="235"/>
        <end position="246"/>
    </location>
</feature>
<dbReference type="SMART" id="SM00528">
    <property type="entry name" value="HNS"/>
    <property type="match status" value="2"/>
</dbReference>
<feature type="compositionally biased region" description="Low complexity" evidence="5">
    <location>
        <begin position="255"/>
        <end position="281"/>
    </location>
</feature>
<keyword evidence="4 7" id="KW-0238">DNA-binding</keyword>
<dbReference type="GO" id="GO:0009295">
    <property type="term" value="C:nucleoid"/>
    <property type="evidence" value="ECO:0007669"/>
    <property type="project" value="UniProtKB-SubCell"/>
</dbReference>
<proteinExistence type="inferred from homology"/>
<dbReference type="GO" id="GO:0003677">
    <property type="term" value="F:DNA binding"/>
    <property type="evidence" value="ECO:0007669"/>
    <property type="project" value="UniProtKB-KW"/>
</dbReference>
<feature type="region of interest" description="Disordered" evidence="5">
    <location>
        <begin position="114"/>
        <end position="164"/>
    </location>
</feature>
<name>A0A7Z7N410_9BURK</name>
<dbReference type="InterPro" id="IPR027444">
    <property type="entry name" value="H-NS_C_dom"/>
</dbReference>